<dbReference type="InterPro" id="IPR041569">
    <property type="entry name" value="AAA_lid_3"/>
</dbReference>
<dbReference type="AlphaFoldDB" id="A0ABD3NII3"/>
<dbReference type="GO" id="GO:0005524">
    <property type="term" value="F:ATP binding"/>
    <property type="evidence" value="ECO:0007669"/>
    <property type="project" value="UniProtKB-KW"/>
</dbReference>
<feature type="compositionally biased region" description="Acidic residues" evidence="5">
    <location>
        <begin position="233"/>
        <end position="242"/>
    </location>
</feature>
<dbReference type="InterPro" id="IPR003960">
    <property type="entry name" value="ATPase_AAA_CS"/>
</dbReference>
<evidence type="ECO:0000313" key="7">
    <source>
        <dbReference type="EMBL" id="KAL3775809.1"/>
    </source>
</evidence>
<dbReference type="Gene3D" id="1.10.8.60">
    <property type="match status" value="2"/>
</dbReference>
<feature type="region of interest" description="Disordered" evidence="5">
    <location>
        <begin position="1061"/>
        <end position="1094"/>
    </location>
</feature>
<keyword evidence="8" id="KW-1185">Reference proteome</keyword>
<dbReference type="InterPro" id="IPR027417">
    <property type="entry name" value="P-loop_NTPase"/>
</dbReference>
<feature type="region of interest" description="Disordered" evidence="5">
    <location>
        <begin position="700"/>
        <end position="728"/>
    </location>
</feature>
<dbReference type="FunFam" id="3.40.50.300:FF:000365">
    <property type="entry name" value="Ribosome biogenesis ATPase RIX7"/>
    <property type="match status" value="1"/>
</dbReference>
<keyword evidence="4" id="KW-0175">Coiled coil</keyword>
<dbReference type="PANTHER" id="PTHR23077">
    <property type="entry name" value="AAA-FAMILY ATPASE"/>
    <property type="match status" value="1"/>
</dbReference>
<feature type="compositionally biased region" description="Low complexity" evidence="5">
    <location>
        <begin position="349"/>
        <end position="358"/>
    </location>
</feature>
<protein>
    <recommendedName>
        <fullName evidence="6">AAA+ ATPase domain-containing protein</fullName>
    </recommendedName>
</protein>
<feature type="compositionally biased region" description="Low complexity" evidence="5">
    <location>
        <begin position="62"/>
        <end position="84"/>
    </location>
</feature>
<dbReference type="SMART" id="SM00382">
    <property type="entry name" value="AAA"/>
    <property type="match status" value="2"/>
</dbReference>
<dbReference type="Pfam" id="PF17862">
    <property type="entry name" value="AAA_lid_3"/>
    <property type="match status" value="2"/>
</dbReference>
<dbReference type="Pfam" id="PF00004">
    <property type="entry name" value="AAA"/>
    <property type="match status" value="2"/>
</dbReference>
<dbReference type="InterPro" id="IPR003959">
    <property type="entry name" value="ATPase_AAA_core"/>
</dbReference>
<dbReference type="Gene3D" id="3.40.50.300">
    <property type="entry name" value="P-loop containing nucleotide triphosphate hydrolases"/>
    <property type="match status" value="2"/>
</dbReference>
<keyword evidence="2" id="KW-0547">Nucleotide-binding</keyword>
<evidence type="ECO:0000313" key="8">
    <source>
        <dbReference type="Proteomes" id="UP001530315"/>
    </source>
</evidence>
<feature type="domain" description="AAA+ ATPase" evidence="6">
    <location>
        <begin position="813"/>
        <end position="940"/>
    </location>
</feature>
<dbReference type="InterPro" id="IPR003593">
    <property type="entry name" value="AAA+_ATPase"/>
</dbReference>
<feature type="region of interest" description="Disordered" evidence="5">
    <location>
        <begin position="177"/>
        <end position="306"/>
    </location>
</feature>
<accession>A0ABD3NII3</accession>
<evidence type="ECO:0000256" key="4">
    <source>
        <dbReference type="ARBA" id="ARBA00023054"/>
    </source>
</evidence>
<feature type="compositionally biased region" description="Basic residues" evidence="5">
    <location>
        <begin position="369"/>
        <end position="379"/>
    </location>
</feature>
<dbReference type="FunFam" id="1.10.8.60:FF:000081">
    <property type="entry name" value="AAA family ATPase/60S ribosome export protein"/>
    <property type="match status" value="1"/>
</dbReference>
<dbReference type="Proteomes" id="UP001530315">
    <property type="component" value="Unassembled WGS sequence"/>
</dbReference>
<dbReference type="EMBL" id="JALLAZ020001390">
    <property type="protein sequence ID" value="KAL3775809.1"/>
    <property type="molecule type" value="Genomic_DNA"/>
</dbReference>
<evidence type="ECO:0000256" key="1">
    <source>
        <dbReference type="ARBA" id="ARBA00006914"/>
    </source>
</evidence>
<feature type="compositionally biased region" description="Basic and acidic residues" evidence="5">
    <location>
        <begin position="271"/>
        <end position="289"/>
    </location>
</feature>
<evidence type="ECO:0000256" key="3">
    <source>
        <dbReference type="ARBA" id="ARBA00022840"/>
    </source>
</evidence>
<reference evidence="7 8" key="1">
    <citation type="submission" date="2024-10" db="EMBL/GenBank/DDBJ databases">
        <title>Updated reference genomes for cyclostephanoid diatoms.</title>
        <authorList>
            <person name="Roberts W.R."/>
            <person name="Alverson A.J."/>
        </authorList>
    </citation>
    <scope>NUCLEOTIDE SEQUENCE [LARGE SCALE GENOMIC DNA]</scope>
    <source>
        <strain evidence="7 8">AJA276-08</strain>
    </source>
</reference>
<evidence type="ECO:0000256" key="5">
    <source>
        <dbReference type="SAM" id="MobiDB-lite"/>
    </source>
</evidence>
<dbReference type="InterPro" id="IPR050168">
    <property type="entry name" value="AAA_ATPase_domain"/>
</dbReference>
<keyword evidence="3" id="KW-0067">ATP-binding</keyword>
<evidence type="ECO:0000256" key="2">
    <source>
        <dbReference type="ARBA" id="ARBA00022741"/>
    </source>
</evidence>
<comment type="caution">
    <text evidence="7">The sequence shown here is derived from an EMBL/GenBank/DDBJ whole genome shotgun (WGS) entry which is preliminary data.</text>
</comment>
<feature type="compositionally biased region" description="Low complexity" evidence="5">
    <location>
        <begin position="1070"/>
        <end position="1082"/>
    </location>
</feature>
<feature type="region of interest" description="Disordered" evidence="5">
    <location>
        <begin position="347"/>
        <end position="432"/>
    </location>
</feature>
<dbReference type="FunFam" id="3.40.50.300:FF:001025">
    <property type="entry name" value="ATPase family, AAA domain-containing 2B"/>
    <property type="match status" value="1"/>
</dbReference>
<dbReference type="PANTHER" id="PTHR23077:SF171">
    <property type="entry name" value="NUCLEAR VALOSIN-CONTAINING PROTEIN-LIKE"/>
    <property type="match status" value="1"/>
</dbReference>
<comment type="similarity">
    <text evidence="1">Belongs to the AAA ATPase family.</text>
</comment>
<dbReference type="PROSITE" id="PS00674">
    <property type="entry name" value="AAA"/>
    <property type="match status" value="1"/>
</dbReference>
<proteinExistence type="inferred from homology"/>
<organism evidence="7 8">
    <name type="scientific">Stephanodiscus triporus</name>
    <dbReference type="NCBI Taxonomy" id="2934178"/>
    <lineage>
        <taxon>Eukaryota</taxon>
        <taxon>Sar</taxon>
        <taxon>Stramenopiles</taxon>
        <taxon>Ochrophyta</taxon>
        <taxon>Bacillariophyta</taxon>
        <taxon>Coscinodiscophyceae</taxon>
        <taxon>Thalassiosirophycidae</taxon>
        <taxon>Stephanodiscales</taxon>
        <taxon>Stephanodiscaceae</taxon>
        <taxon>Stephanodiscus</taxon>
    </lineage>
</organism>
<feature type="domain" description="AAA+ ATPase" evidence="6">
    <location>
        <begin position="463"/>
        <end position="610"/>
    </location>
</feature>
<feature type="region of interest" description="Disordered" evidence="5">
    <location>
        <begin position="24"/>
        <end position="84"/>
    </location>
</feature>
<gene>
    <name evidence="7" type="ORF">ACHAW5_005071</name>
</gene>
<name>A0ABD3NII3_9STRA</name>
<sequence>MEDPLAVTAVAPSPVVMKQGFRFHKSGSVSPIPPPPATTPSAHLVSLDRCVPPPSHHQAPISESSLASSSSSSSSSSSPARASSDVVASSSTTALPLPPTGVDAKLYHIVSRIATSTPSLLARAAPGVGDKSTQRSIKNNVRAVTTLVLEKHREYRRRGPEWVRAGVEAALSHLGDVDDVRPTTNNGGGRKRRAYATVPVGGGSNVGDEGDGDLPFDDGQPSRRCRKKRQQVDDDDDDDDATGGDVNVDIGPTEREESYSGGMLNAGLRNRYRDVQREREREREKEKGRQLPFAASEGRSRATTRRINADDVSDLFANDDAASSAAEEDEIVAATAGCTRVAPDDDNVVVDMSNDPVVATPTNFTSSTPRKKKRTKKTPYKSTSSSAAATSSSGARRTARDDNDDGASAYRSPNIAPSPHPSPRPTERYSDLGGISPLLRQLRELIEYPLSRPELFLHLGVEPPRGVLLRGPPGCGKTHLARAIAGELDVAYFQASAPELVGGVSGESEARVRALFESAGDCAPAIIFIDEIDSIAPKRGGGGSGGGGGRGMEGRIVAQLLTSMDSIHPRNTRGGGTVMVLGATNRPDALDPALRRAGRFDREIVLGAPDEKAREGILRAMTRGMRVSDDLNYALLARKTPGFVGADIRSLLKEAATIAINRIFQTELLGGGIGGRSVAGTARGSEDGQRVEDEGTFLHSANGDMAEGETGDTNGSHEAIQKYDDGNCGPRNDVRSIIPLTPEQLQPLYVTMTDFLTAIPHVQPSSKREGFATVPDVSWGDIGALANIREELTLSVLEPIGHPERFEALGLPLPAGVLLYGPPGCGKTLLAKAIAKESGANFISVKGPELLDKYVGESERAVRVVFERARSSSPCIIFFDELDSLCPRRGSDGSSGGGGVSERVVNQLLTEMDGLDSRLIDPAMLRPGRLDKLLYVPLPSSDERYSILCALSKKVKLASDVNLHAIAHNPHANGFSGADCAALLREAGLAVLRDGVLRRTDPKAGHDDGEMVDDRNNAEKKIDQPLQITAHHFQYAFEHVLPSVSKKDQARYDKLRDRMARARTRGGIGSTTSSTVDGVGDVSDVESKGNNGIE</sequence>
<dbReference type="SUPFAM" id="SSF52540">
    <property type="entry name" value="P-loop containing nucleoside triphosphate hydrolases"/>
    <property type="match status" value="2"/>
</dbReference>
<evidence type="ECO:0000259" key="6">
    <source>
        <dbReference type="SMART" id="SM00382"/>
    </source>
</evidence>
<feature type="compositionally biased region" description="Low complexity" evidence="5">
    <location>
        <begin position="380"/>
        <end position="396"/>
    </location>
</feature>